<evidence type="ECO:0000313" key="1">
    <source>
        <dbReference type="EMBL" id="GAI46237.1"/>
    </source>
</evidence>
<protein>
    <submittedName>
        <fullName evidence="1">Uncharacterized protein</fullName>
    </submittedName>
</protein>
<organism evidence="1">
    <name type="scientific">marine sediment metagenome</name>
    <dbReference type="NCBI Taxonomy" id="412755"/>
    <lineage>
        <taxon>unclassified sequences</taxon>
        <taxon>metagenomes</taxon>
        <taxon>ecological metagenomes</taxon>
    </lineage>
</organism>
<gene>
    <name evidence="1" type="ORF">S06H3_43566</name>
</gene>
<accession>X1NQC1</accession>
<proteinExistence type="predicted"/>
<feature type="non-terminal residue" evidence="1">
    <location>
        <position position="1"/>
    </location>
</feature>
<sequence length="262" mass="29543">QLLDIISEYEAIDEKRQSGRQDAYRKQLAKLEKFRAAAESHVSGGVLSDPNELRDDVNDAGLAQSGGPNDIPKVLSAIARVAEFADEQQKEQLLSESFVKQIIQKAKTGATQYESKGRWLDAYTDYYWWLQTIDPNNEEYSDYAEQLLEKATIVSSFQDSPCESRGERYEKVEKRMFVRAIDVLNFNYVSLVDYRQMAGKAVRRCELLAEAINSSRIVRDALGVEFDGQYGKKLSAWSAALAGTLDEVNQSPTGISKDKFID</sequence>
<feature type="non-terminal residue" evidence="1">
    <location>
        <position position="262"/>
    </location>
</feature>
<dbReference type="EMBL" id="BARV01027032">
    <property type="protein sequence ID" value="GAI46237.1"/>
    <property type="molecule type" value="Genomic_DNA"/>
</dbReference>
<dbReference type="AlphaFoldDB" id="X1NQC1"/>
<reference evidence="1" key="1">
    <citation type="journal article" date="2014" name="Front. Microbiol.">
        <title>High frequency of phylogenetically diverse reductive dehalogenase-homologous genes in deep subseafloor sedimentary metagenomes.</title>
        <authorList>
            <person name="Kawai M."/>
            <person name="Futagami T."/>
            <person name="Toyoda A."/>
            <person name="Takaki Y."/>
            <person name="Nishi S."/>
            <person name="Hori S."/>
            <person name="Arai W."/>
            <person name="Tsubouchi T."/>
            <person name="Morono Y."/>
            <person name="Uchiyama I."/>
            <person name="Ito T."/>
            <person name="Fujiyama A."/>
            <person name="Inagaki F."/>
            <person name="Takami H."/>
        </authorList>
    </citation>
    <scope>NUCLEOTIDE SEQUENCE</scope>
    <source>
        <strain evidence="1">Expedition CK06-06</strain>
    </source>
</reference>
<comment type="caution">
    <text evidence="1">The sequence shown here is derived from an EMBL/GenBank/DDBJ whole genome shotgun (WGS) entry which is preliminary data.</text>
</comment>
<name>X1NQC1_9ZZZZ</name>